<keyword evidence="7 12" id="KW-0653">Protein transport</keyword>
<evidence type="ECO:0000256" key="10">
    <source>
        <dbReference type="ARBA" id="ARBA00023157"/>
    </source>
</evidence>
<keyword evidence="10 12" id="KW-1015">Disulfide bond</keyword>
<dbReference type="InterPro" id="IPR050673">
    <property type="entry name" value="Mito_inner_translocase_sub"/>
</dbReference>
<dbReference type="InterPro" id="IPR004217">
    <property type="entry name" value="Tim10-like"/>
</dbReference>
<keyword evidence="3 12" id="KW-0813">Transport</keyword>
<gene>
    <name evidence="14" type="ORF">VTJ49DRAFT_4013</name>
</gene>
<evidence type="ECO:0000256" key="3">
    <source>
        <dbReference type="ARBA" id="ARBA00022448"/>
    </source>
</evidence>
<evidence type="ECO:0000256" key="2">
    <source>
        <dbReference type="ARBA" id="ARBA00006720"/>
    </source>
</evidence>
<keyword evidence="5 12" id="KW-0999">Mitochondrion inner membrane</keyword>
<evidence type="ECO:0000256" key="12">
    <source>
        <dbReference type="RuleBase" id="RU367043"/>
    </source>
</evidence>
<dbReference type="PANTHER" id="PTHR13172">
    <property type="entry name" value="MITOCHONDRIAL IMPORT INNER MEMBRANE TRANSLOCASE SUBUNIT TIM9B"/>
    <property type="match status" value="1"/>
</dbReference>
<name>A0ABR3VMV1_HUMIN</name>
<evidence type="ECO:0000256" key="5">
    <source>
        <dbReference type="ARBA" id="ARBA00022792"/>
    </source>
</evidence>
<reference evidence="14 15" key="1">
    <citation type="journal article" date="2024" name="Commun. Biol.">
        <title>Comparative genomic analysis of thermophilic fungi reveals convergent evolutionary adaptations and gene losses.</title>
        <authorList>
            <person name="Steindorff A.S."/>
            <person name="Aguilar-Pontes M.V."/>
            <person name="Robinson A.J."/>
            <person name="Andreopoulos B."/>
            <person name="LaButti K."/>
            <person name="Kuo A."/>
            <person name="Mondo S."/>
            <person name="Riley R."/>
            <person name="Otillar R."/>
            <person name="Haridas S."/>
            <person name="Lipzen A."/>
            <person name="Grimwood J."/>
            <person name="Schmutz J."/>
            <person name="Clum A."/>
            <person name="Reid I.D."/>
            <person name="Moisan M.C."/>
            <person name="Butler G."/>
            <person name="Nguyen T.T.M."/>
            <person name="Dewar K."/>
            <person name="Conant G."/>
            <person name="Drula E."/>
            <person name="Henrissat B."/>
            <person name="Hansel C."/>
            <person name="Singer S."/>
            <person name="Hutchinson M.I."/>
            <person name="de Vries R.P."/>
            <person name="Natvig D.O."/>
            <person name="Powell A.J."/>
            <person name="Tsang A."/>
            <person name="Grigoriev I.V."/>
        </authorList>
    </citation>
    <scope>NUCLEOTIDE SEQUENCE [LARGE SCALE GENOMIC DNA]</scope>
    <source>
        <strain evidence="14 15">CBS 620.91</strain>
    </source>
</reference>
<comment type="similarity">
    <text evidence="2 12">Belongs to the small Tim family.</text>
</comment>
<organism evidence="14 15">
    <name type="scientific">Humicola insolens</name>
    <name type="common">Soft-rot fungus</name>
    <dbReference type="NCBI Taxonomy" id="85995"/>
    <lineage>
        <taxon>Eukaryota</taxon>
        <taxon>Fungi</taxon>
        <taxon>Dikarya</taxon>
        <taxon>Ascomycota</taxon>
        <taxon>Pezizomycotina</taxon>
        <taxon>Sordariomycetes</taxon>
        <taxon>Sordariomycetidae</taxon>
        <taxon>Sordariales</taxon>
        <taxon>Chaetomiaceae</taxon>
        <taxon>Mycothermus</taxon>
    </lineage>
</organism>
<keyword evidence="8 12" id="KW-0811">Translocation</keyword>
<dbReference type="SUPFAM" id="SSF144122">
    <property type="entry name" value="Tim10-like"/>
    <property type="match status" value="1"/>
</dbReference>
<keyword evidence="6" id="KW-0862">Zinc</keyword>
<evidence type="ECO:0000256" key="11">
    <source>
        <dbReference type="ARBA" id="ARBA00023186"/>
    </source>
</evidence>
<comment type="subcellular location">
    <subcellularLocation>
        <location evidence="1 12">Mitochondrion inner membrane</location>
        <topology evidence="1 12">Peripheral membrane protein</topology>
        <orientation evidence="1 12">Intermembrane side</orientation>
    </subcellularLocation>
</comment>
<comment type="function">
    <text evidence="12">Mitochondrial intermembrane chaperone that participates in the import and insertion of some multi-pass transmembrane proteins into the mitochondrial inner membrane. Also required for the transfer of beta-barrel precursors from the TOM complex to the sorting and assembly machinery (SAM complex) of the outer membrane. Acts as a chaperone-like protein that protects the hydrophobic precursors from aggregation and guide them through the mitochondrial intermembrane space.</text>
</comment>
<keyword evidence="15" id="KW-1185">Reference proteome</keyword>
<keyword evidence="4" id="KW-0479">Metal-binding</keyword>
<keyword evidence="9 12" id="KW-0496">Mitochondrion</keyword>
<dbReference type="InterPro" id="IPR035427">
    <property type="entry name" value="Tim10-like_dom_sf"/>
</dbReference>
<comment type="caution">
    <text evidence="14">The sequence shown here is derived from an EMBL/GenBank/DDBJ whole genome shotgun (WGS) entry which is preliminary data.</text>
</comment>
<evidence type="ECO:0000256" key="6">
    <source>
        <dbReference type="ARBA" id="ARBA00022833"/>
    </source>
</evidence>
<evidence type="ECO:0000313" key="14">
    <source>
        <dbReference type="EMBL" id="KAL1842846.1"/>
    </source>
</evidence>
<evidence type="ECO:0000313" key="15">
    <source>
        <dbReference type="Proteomes" id="UP001583172"/>
    </source>
</evidence>
<evidence type="ECO:0000256" key="4">
    <source>
        <dbReference type="ARBA" id="ARBA00022723"/>
    </source>
</evidence>
<sequence length="112" mass="12479">MSRLLPKLIRPTVSYRPSAITPLSTSGLTAAESRELEQRLQKRQVKEFMTVFGNLVDNCFAACVDDFTSRALSGRETGCLSRCVTKSMATQTRLGERFAELNAAMTAEMQKR</sequence>
<evidence type="ECO:0000256" key="8">
    <source>
        <dbReference type="ARBA" id="ARBA00023010"/>
    </source>
</evidence>
<accession>A0ABR3VMV1</accession>
<evidence type="ECO:0000259" key="13">
    <source>
        <dbReference type="Pfam" id="PF02953"/>
    </source>
</evidence>
<dbReference type="EMBL" id="JAZGSY010000031">
    <property type="protein sequence ID" value="KAL1842846.1"/>
    <property type="molecule type" value="Genomic_DNA"/>
</dbReference>
<protein>
    <recommendedName>
        <fullName evidence="12">Mitochondrial import inner membrane translocase subunit</fullName>
    </recommendedName>
</protein>
<evidence type="ECO:0000256" key="9">
    <source>
        <dbReference type="ARBA" id="ARBA00023128"/>
    </source>
</evidence>
<dbReference type="Proteomes" id="UP001583172">
    <property type="component" value="Unassembled WGS sequence"/>
</dbReference>
<evidence type="ECO:0000256" key="1">
    <source>
        <dbReference type="ARBA" id="ARBA00004137"/>
    </source>
</evidence>
<proteinExistence type="inferred from homology"/>
<comment type="domain">
    <text evidence="12">The twin CX3C motif contains 4 conserved Cys residues that form 2 disulfide bonds in the mitochondrial intermembrane space.</text>
</comment>
<keyword evidence="11 12" id="KW-0143">Chaperone</keyword>
<dbReference type="Gene3D" id="1.10.287.810">
    <property type="entry name" value="Mitochondrial import inner membrane translocase subunit tim13 like domains"/>
    <property type="match status" value="1"/>
</dbReference>
<keyword evidence="5 12" id="KW-0472">Membrane</keyword>
<dbReference type="Pfam" id="PF02953">
    <property type="entry name" value="zf-Tim10_DDP"/>
    <property type="match status" value="1"/>
</dbReference>
<feature type="domain" description="Tim10-like" evidence="13">
    <location>
        <begin position="38"/>
        <end position="100"/>
    </location>
</feature>
<evidence type="ECO:0000256" key="7">
    <source>
        <dbReference type="ARBA" id="ARBA00022927"/>
    </source>
</evidence>
<comment type="subunit">
    <text evidence="12">Heterohexamer.</text>
</comment>